<reference evidence="2" key="2">
    <citation type="journal article" date="2013" name="PLoS Genet.">
        <title>Comparative genome structure, secondary metabolite, and effector coding capacity across Cochliobolus pathogens.</title>
        <authorList>
            <person name="Condon B.J."/>
            <person name="Leng Y."/>
            <person name="Wu D."/>
            <person name="Bushley K.E."/>
            <person name="Ohm R.A."/>
            <person name="Otillar R."/>
            <person name="Martin J."/>
            <person name="Schackwitz W."/>
            <person name="Grimwood J."/>
            <person name="MohdZainudin N."/>
            <person name="Xue C."/>
            <person name="Wang R."/>
            <person name="Manning V.A."/>
            <person name="Dhillon B."/>
            <person name="Tu Z.J."/>
            <person name="Steffenson B.J."/>
            <person name="Salamov A."/>
            <person name="Sun H."/>
            <person name="Lowry S."/>
            <person name="LaButti K."/>
            <person name="Han J."/>
            <person name="Copeland A."/>
            <person name="Lindquist E."/>
            <person name="Barry K."/>
            <person name="Schmutz J."/>
            <person name="Baker S.E."/>
            <person name="Ciuffetti L.M."/>
            <person name="Grigoriev I.V."/>
            <person name="Zhong S."/>
            <person name="Turgeon B.G."/>
        </authorList>
    </citation>
    <scope>NUCLEOTIDE SEQUENCE [LARGE SCALE GENOMIC DNA]</scope>
    <source>
        <strain evidence="2">ND90Pr / ATCC 201652</strain>
    </source>
</reference>
<dbReference type="SUPFAM" id="SSF54427">
    <property type="entry name" value="NTF2-like"/>
    <property type="match status" value="1"/>
</dbReference>
<accession>M2T4S5</accession>
<proteinExistence type="predicted"/>
<keyword evidence="2" id="KW-1185">Reference proteome</keyword>
<dbReference type="HOGENOM" id="CLU_032662_0_0_1"/>
<gene>
    <name evidence="1" type="ORF">COCSADRAFT_171078</name>
</gene>
<sequence length="411" mass="46084">MADADQTPLPLPVTSLTRLAPGVILSQPLSRKGSGPGLIVLVNQSGATNDTTLRIENGVPSPLMKWGEESYTVVELLEEAFFEGKDPISLAVSELSKAERCEPKNAIGVIAYDLKLWNRAAPYLTSHSSIAGAVVYANAAEHHKLAITSVPVLQHMAGKMRKPPRTETRVVHDYPNAKSHLFATPFQSEFDYNMESVSHTRNLSFLKPRMNGPWFDLEAIWDEHTYWEFENPSVPQTMATMVQEPYVNHVPTLTGGIGREELTHFYTNHFIYSNPRDVEQELISRSIGIDRIIDEFIFKCTHNAPLDWLIPGIPPTGRRLEIPFMAVVNIRGDRLYHEHIAWDQGTVLAQLGLLPEYLPIPYPLPGGQNQNGKKLEYKLPITGIQTSQKLRNKDAVTSNTMLGFQVREENV</sequence>
<dbReference type="EMBL" id="KB445643">
    <property type="protein sequence ID" value="EMD63997.1"/>
    <property type="molecule type" value="Genomic_DNA"/>
</dbReference>
<dbReference type="GeneID" id="19132725"/>
<dbReference type="PANTHER" id="PTHR38436:SF3">
    <property type="entry name" value="CARBOXYMETHYLENEBUTENOLIDASE-RELATED"/>
    <property type="match status" value="1"/>
</dbReference>
<dbReference type="RefSeq" id="XP_007699915.1">
    <property type="nucleotide sequence ID" value="XM_007701725.1"/>
</dbReference>
<dbReference type="OrthoDB" id="5440at2759"/>
<evidence type="ECO:0008006" key="3">
    <source>
        <dbReference type="Google" id="ProtNLM"/>
    </source>
</evidence>
<dbReference type="KEGG" id="bsc:COCSADRAFT_171078"/>
<dbReference type="OMA" id="FICTHHS"/>
<dbReference type="GO" id="GO:0030638">
    <property type="term" value="P:polyketide metabolic process"/>
    <property type="evidence" value="ECO:0007669"/>
    <property type="project" value="InterPro"/>
</dbReference>
<protein>
    <recommendedName>
        <fullName evidence="3">SnoaL-like domain-containing protein</fullName>
    </recommendedName>
</protein>
<name>M2T4S5_COCSN</name>
<organism evidence="1 2">
    <name type="scientific">Cochliobolus sativus (strain ND90Pr / ATCC 201652)</name>
    <name type="common">Common root rot and spot blotch fungus</name>
    <name type="synonym">Bipolaris sorokiniana</name>
    <dbReference type="NCBI Taxonomy" id="665912"/>
    <lineage>
        <taxon>Eukaryota</taxon>
        <taxon>Fungi</taxon>
        <taxon>Dikarya</taxon>
        <taxon>Ascomycota</taxon>
        <taxon>Pezizomycotina</taxon>
        <taxon>Dothideomycetes</taxon>
        <taxon>Pleosporomycetidae</taxon>
        <taxon>Pleosporales</taxon>
        <taxon>Pleosporineae</taxon>
        <taxon>Pleosporaceae</taxon>
        <taxon>Bipolaris</taxon>
    </lineage>
</organism>
<dbReference type="Gene3D" id="3.10.450.50">
    <property type="match status" value="1"/>
</dbReference>
<dbReference type="Proteomes" id="UP000016934">
    <property type="component" value="Unassembled WGS sequence"/>
</dbReference>
<evidence type="ECO:0000313" key="2">
    <source>
        <dbReference type="Proteomes" id="UP000016934"/>
    </source>
</evidence>
<evidence type="ECO:0000313" key="1">
    <source>
        <dbReference type="EMBL" id="EMD63997.1"/>
    </source>
</evidence>
<dbReference type="PANTHER" id="PTHR38436">
    <property type="entry name" value="POLYKETIDE CYCLASE SNOAL-LIKE DOMAIN"/>
    <property type="match status" value="1"/>
</dbReference>
<dbReference type="STRING" id="665912.M2T4S5"/>
<dbReference type="eggNOG" id="ENOG502QWD6">
    <property type="taxonomic scope" value="Eukaryota"/>
</dbReference>
<dbReference type="InterPro" id="IPR009959">
    <property type="entry name" value="Cyclase_SnoaL-like"/>
</dbReference>
<dbReference type="AlphaFoldDB" id="M2T4S5"/>
<reference evidence="1 2" key="1">
    <citation type="journal article" date="2012" name="PLoS Pathog.">
        <title>Diverse lifestyles and strategies of plant pathogenesis encoded in the genomes of eighteen Dothideomycetes fungi.</title>
        <authorList>
            <person name="Ohm R.A."/>
            <person name="Feau N."/>
            <person name="Henrissat B."/>
            <person name="Schoch C.L."/>
            <person name="Horwitz B.A."/>
            <person name="Barry K.W."/>
            <person name="Condon B.J."/>
            <person name="Copeland A.C."/>
            <person name="Dhillon B."/>
            <person name="Glaser F."/>
            <person name="Hesse C.N."/>
            <person name="Kosti I."/>
            <person name="LaButti K."/>
            <person name="Lindquist E.A."/>
            <person name="Lucas S."/>
            <person name="Salamov A.A."/>
            <person name="Bradshaw R.E."/>
            <person name="Ciuffetti L."/>
            <person name="Hamelin R.C."/>
            <person name="Kema G.H.J."/>
            <person name="Lawrence C."/>
            <person name="Scott J.A."/>
            <person name="Spatafora J.W."/>
            <person name="Turgeon B.G."/>
            <person name="de Wit P.J.G.M."/>
            <person name="Zhong S."/>
            <person name="Goodwin S.B."/>
            <person name="Grigoriev I.V."/>
        </authorList>
    </citation>
    <scope>NUCLEOTIDE SEQUENCE [LARGE SCALE GENOMIC DNA]</scope>
    <source>
        <strain evidence="2">ND90Pr / ATCC 201652</strain>
    </source>
</reference>
<dbReference type="InterPro" id="IPR032710">
    <property type="entry name" value="NTF2-like_dom_sf"/>
</dbReference>